<evidence type="ECO:0000256" key="13">
    <source>
        <dbReference type="ARBA" id="ARBA00038333"/>
    </source>
</evidence>
<dbReference type="OrthoDB" id="186625at2759"/>
<dbReference type="InterPro" id="IPR039800">
    <property type="entry name" value="MICU1/2/3"/>
</dbReference>
<keyword evidence="11" id="KW-0496">Mitochondrion</keyword>
<dbReference type="SMART" id="SM00054">
    <property type="entry name" value="EFh"/>
    <property type="match status" value="3"/>
</dbReference>
<dbReference type="PROSITE" id="PS00018">
    <property type="entry name" value="EF_HAND_1"/>
    <property type="match status" value="2"/>
</dbReference>
<evidence type="ECO:0000256" key="8">
    <source>
        <dbReference type="ARBA" id="ARBA00022837"/>
    </source>
</evidence>
<dbReference type="Pfam" id="PF13833">
    <property type="entry name" value="EF-hand_8"/>
    <property type="match status" value="1"/>
</dbReference>
<feature type="domain" description="EF-hand" evidence="14">
    <location>
        <begin position="431"/>
        <end position="466"/>
    </location>
</feature>
<evidence type="ECO:0000256" key="1">
    <source>
        <dbReference type="ARBA" id="ARBA00004273"/>
    </source>
</evidence>
<evidence type="ECO:0000256" key="9">
    <source>
        <dbReference type="ARBA" id="ARBA00022946"/>
    </source>
</evidence>
<dbReference type="GO" id="GO:0051560">
    <property type="term" value="P:mitochondrial calcium ion homeostasis"/>
    <property type="evidence" value="ECO:0000318"/>
    <property type="project" value="GO_Central"/>
</dbReference>
<dbReference type="AlphaFoldDB" id="A0A2C9UKM9"/>
<evidence type="ECO:0000256" key="2">
    <source>
        <dbReference type="ARBA" id="ARBA00004569"/>
    </source>
</evidence>
<keyword evidence="6" id="KW-0677">Repeat</keyword>
<feature type="domain" description="EF-hand" evidence="14">
    <location>
        <begin position="237"/>
        <end position="272"/>
    </location>
</feature>
<reference evidence="16" key="1">
    <citation type="journal article" date="2016" name="Nat. Biotechnol.">
        <title>Sequencing wild and cultivated cassava and related species reveals extensive interspecific hybridization and genetic diversity.</title>
        <authorList>
            <person name="Bredeson J.V."/>
            <person name="Lyons J.B."/>
            <person name="Prochnik S.E."/>
            <person name="Wu G.A."/>
            <person name="Ha C.M."/>
            <person name="Edsinger-Gonzales E."/>
            <person name="Grimwood J."/>
            <person name="Schmutz J."/>
            <person name="Rabbi I.Y."/>
            <person name="Egesi C."/>
            <person name="Nauluvula P."/>
            <person name="Lebot V."/>
            <person name="Ndunguru J."/>
            <person name="Mkamilo G."/>
            <person name="Bart R.S."/>
            <person name="Setter T.L."/>
            <person name="Gleadow R.M."/>
            <person name="Kulakow P."/>
            <person name="Ferguson M.E."/>
            <person name="Rounsley S."/>
            <person name="Rokhsar D.S."/>
        </authorList>
    </citation>
    <scope>NUCLEOTIDE SEQUENCE [LARGE SCALE GENOMIC DNA]</scope>
    <source>
        <strain evidence="16">cv. AM560-2</strain>
    </source>
</reference>
<comment type="similarity">
    <text evidence="13">Belongs to the MICU1 family. MICU1 subfamily.</text>
</comment>
<organism evidence="15 16">
    <name type="scientific">Manihot esculenta</name>
    <name type="common">Cassava</name>
    <name type="synonym">Jatropha manihot</name>
    <dbReference type="NCBI Taxonomy" id="3983"/>
    <lineage>
        <taxon>Eukaryota</taxon>
        <taxon>Viridiplantae</taxon>
        <taxon>Streptophyta</taxon>
        <taxon>Embryophyta</taxon>
        <taxon>Tracheophyta</taxon>
        <taxon>Spermatophyta</taxon>
        <taxon>Magnoliopsida</taxon>
        <taxon>eudicotyledons</taxon>
        <taxon>Gunneridae</taxon>
        <taxon>Pentapetalae</taxon>
        <taxon>rosids</taxon>
        <taxon>fabids</taxon>
        <taxon>Malpighiales</taxon>
        <taxon>Euphorbiaceae</taxon>
        <taxon>Crotonoideae</taxon>
        <taxon>Manihoteae</taxon>
        <taxon>Manihot</taxon>
    </lineage>
</organism>
<dbReference type="PANTHER" id="PTHR12294:SF1">
    <property type="entry name" value="CALCIUM UPTAKE PROTEIN 1, MITOCHONDRIAL"/>
    <property type="match status" value="1"/>
</dbReference>
<dbReference type="GO" id="GO:0005758">
    <property type="term" value="C:mitochondrial intermembrane space"/>
    <property type="evidence" value="ECO:0007669"/>
    <property type="project" value="UniProtKB-SubCell"/>
</dbReference>
<dbReference type="PANTHER" id="PTHR12294">
    <property type="entry name" value="EF HAND DOMAIN FAMILY A1,A2-RELATED"/>
    <property type="match status" value="1"/>
</dbReference>
<evidence type="ECO:0000313" key="15">
    <source>
        <dbReference type="EMBL" id="OAY31549.1"/>
    </source>
</evidence>
<keyword evidence="9" id="KW-0809">Transit peptide</keyword>
<evidence type="ECO:0000256" key="5">
    <source>
        <dbReference type="ARBA" id="ARBA00022723"/>
    </source>
</evidence>
<dbReference type="CDD" id="cd15900">
    <property type="entry name" value="EFh_MICU"/>
    <property type="match status" value="1"/>
</dbReference>
<dbReference type="InterPro" id="IPR011992">
    <property type="entry name" value="EF-hand-dom_pair"/>
</dbReference>
<evidence type="ECO:0000256" key="3">
    <source>
        <dbReference type="ARBA" id="ARBA00022448"/>
    </source>
</evidence>
<dbReference type="STRING" id="3983.A0A2C9UKM9"/>
<keyword evidence="7" id="KW-0999">Mitochondrion inner membrane</keyword>
<comment type="subcellular location">
    <subcellularLocation>
        <location evidence="1">Mitochondrion inner membrane</location>
    </subcellularLocation>
    <subcellularLocation>
        <location evidence="2">Mitochondrion intermembrane space</location>
    </subcellularLocation>
</comment>
<evidence type="ECO:0000256" key="10">
    <source>
        <dbReference type="ARBA" id="ARBA00023065"/>
    </source>
</evidence>
<dbReference type="EMBL" id="CM004400">
    <property type="protein sequence ID" value="OAY31549.1"/>
    <property type="molecule type" value="Genomic_DNA"/>
</dbReference>
<evidence type="ECO:0000256" key="6">
    <source>
        <dbReference type="ARBA" id="ARBA00022737"/>
    </source>
</evidence>
<keyword evidence="5" id="KW-0479">Metal-binding</keyword>
<name>A0A2C9UKM9_MANES</name>
<evidence type="ECO:0000256" key="7">
    <source>
        <dbReference type="ARBA" id="ARBA00022792"/>
    </source>
</evidence>
<dbReference type="Gramene" id="Manes.14G121300.1.v8.1">
    <property type="protein sequence ID" value="Manes.14G121300.1.v8.1.CDS"/>
    <property type="gene ID" value="Manes.14G121300.v8.1"/>
</dbReference>
<dbReference type="GO" id="GO:1990246">
    <property type="term" value="C:uniplex complex"/>
    <property type="evidence" value="ECO:0000318"/>
    <property type="project" value="GO_Central"/>
</dbReference>
<dbReference type="GO" id="GO:0005509">
    <property type="term" value="F:calcium ion binding"/>
    <property type="evidence" value="ECO:0000318"/>
    <property type="project" value="GO_Central"/>
</dbReference>
<dbReference type="Gene3D" id="1.10.238.10">
    <property type="entry name" value="EF-hand"/>
    <property type="match status" value="2"/>
</dbReference>
<dbReference type="Proteomes" id="UP000091857">
    <property type="component" value="Chromosome 14"/>
</dbReference>
<evidence type="ECO:0000256" key="11">
    <source>
        <dbReference type="ARBA" id="ARBA00023128"/>
    </source>
</evidence>
<keyword evidence="12" id="KW-0472">Membrane</keyword>
<evidence type="ECO:0000256" key="12">
    <source>
        <dbReference type="ARBA" id="ARBA00023136"/>
    </source>
</evidence>
<gene>
    <name evidence="15" type="ORF">MANES_14G121300v8</name>
</gene>
<keyword evidence="16" id="KW-1185">Reference proteome</keyword>
<dbReference type="SUPFAM" id="SSF47473">
    <property type="entry name" value="EF-hand"/>
    <property type="match status" value="2"/>
</dbReference>
<dbReference type="InterPro" id="IPR002048">
    <property type="entry name" value="EF_hand_dom"/>
</dbReference>
<evidence type="ECO:0000259" key="14">
    <source>
        <dbReference type="PROSITE" id="PS50222"/>
    </source>
</evidence>
<keyword evidence="4" id="KW-0109">Calcium transport</keyword>
<protein>
    <recommendedName>
        <fullName evidence="14">EF-hand domain-containing protein</fullName>
    </recommendedName>
</protein>
<dbReference type="InterPro" id="IPR018247">
    <property type="entry name" value="EF_Hand_1_Ca_BS"/>
</dbReference>
<keyword evidence="8" id="KW-0106">Calcium</keyword>
<accession>A0A2C9UKM9</accession>
<evidence type="ECO:0000256" key="4">
    <source>
        <dbReference type="ARBA" id="ARBA00022568"/>
    </source>
</evidence>
<keyword evidence="3" id="KW-0813">Transport</keyword>
<proteinExistence type="inferred from homology"/>
<evidence type="ECO:0000313" key="16">
    <source>
        <dbReference type="Proteomes" id="UP000091857"/>
    </source>
</evidence>
<sequence length="495" mass="56203">MFSRESLRKSSLVSITRVLITNQHLCTRQFFNQSQGFASSASSSLRPSFGGSSYGGQQKNGDALLKSLFRSFSSGALLVGSSLGFSYWCFSLVDDRSFVSFAEGATETAVWDSNDDLLLPKKKHRFLFGDAYRRRIFFNYEKRIRTRSPPEKVFEYFASLRTPAGDVLMTPADLMRAVVPVFPSSESNRVREGFLRGERVPGELLCEPSQFFMLFDTNNDGLISFPEYIFFVTLLSIPESSFSVAFKMFDLDNNGEIDREEFKKVMNLMRSKDRQGARYRDGRRLGLRTVEPAENGGLLEYFFGKDGKNCLKHGTFVQFLRDLHNEILRLEFAHYDCKSRGTISAKDFALSMVASADISDINKLLDRVEELNKEPDLQYKRITFKEFRDFAELRKQLQPFSLALFSYGKANGMLTKNDFQRAASRVCGISITDNLVDIIFHVFDADRDGSLSSDEFIAVLQRREKETSLPREAGLKGLISCCAKCAKTQSVKPFL</sequence>
<dbReference type="Pfam" id="PF13202">
    <property type="entry name" value="EF-hand_5"/>
    <property type="match status" value="1"/>
</dbReference>
<dbReference type="Pfam" id="PF00036">
    <property type="entry name" value="EF-hand_1"/>
    <property type="match status" value="1"/>
</dbReference>
<comment type="caution">
    <text evidence="15">The sequence shown here is derived from an EMBL/GenBank/DDBJ whole genome shotgun (WGS) entry which is preliminary data.</text>
</comment>
<dbReference type="CDD" id="cd00051">
    <property type="entry name" value="EFh"/>
    <property type="match status" value="1"/>
</dbReference>
<keyword evidence="10" id="KW-0406">Ion transport</keyword>
<dbReference type="GO" id="GO:0036444">
    <property type="term" value="P:calcium import into the mitochondrion"/>
    <property type="evidence" value="ECO:0000318"/>
    <property type="project" value="GO_Central"/>
</dbReference>
<dbReference type="PROSITE" id="PS50222">
    <property type="entry name" value="EF_HAND_2"/>
    <property type="match status" value="2"/>
</dbReference>